<gene>
    <name evidence="1" type="ORF">Athai_56590</name>
</gene>
<organism evidence="1 2">
    <name type="scientific">Actinocatenispora thailandica</name>
    <dbReference type="NCBI Taxonomy" id="227318"/>
    <lineage>
        <taxon>Bacteria</taxon>
        <taxon>Bacillati</taxon>
        <taxon>Actinomycetota</taxon>
        <taxon>Actinomycetes</taxon>
        <taxon>Micromonosporales</taxon>
        <taxon>Micromonosporaceae</taxon>
        <taxon>Actinocatenispora</taxon>
    </lineage>
</organism>
<dbReference type="Proteomes" id="UP000611640">
    <property type="component" value="Chromosome"/>
</dbReference>
<evidence type="ECO:0000313" key="2">
    <source>
        <dbReference type="Proteomes" id="UP000611640"/>
    </source>
</evidence>
<reference evidence="1 2" key="1">
    <citation type="submission" date="2020-08" db="EMBL/GenBank/DDBJ databases">
        <title>Whole genome shotgun sequence of Actinocatenispora thailandica NBRC 105041.</title>
        <authorList>
            <person name="Komaki H."/>
            <person name="Tamura T."/>
        </authorList>
    </citation>
    <scope>NUCLEOTIDE SEQUENCE [LARGE SCALE GENOMIC DNA]</scope>
    <source>
        <strain evidence="1 2">NBRC 105041</strain>
    </source>
</reference>
<dbReference type="EMBL" id="AP023355">
    <property type="protein sequence ID" value="BCJ38156.1"/>
    <property type="molecule type" value="Genomic_DNA"/>
</dbReference>
<protein>
    <submittedName>
        <fullName evidence="1">Uncharacterized protein</fullName>
    </submittedName>
</protein>
<dbReference type="AlphaFoldDB" id="A0A7R7DV01"/>
<accession>A0A7R7DV01</accession>
<proteinExistence type="predicted"/>
<dbReference type="RefSeq" id="WP_203964239.1">
    <property type="nucleotide sequence ID" value="NZ_AP023355.1"/>
</dbReference>
<sequence>MSTHTFEYQSEYARRLRAEGEAQGEARGEAKALLLILGAREWQVTGDLRRRVDGCTDSDQLNRWLVRAANATSLDEVFD</sequence>
<dbReference type="KEGG" id="atl:Athai_56590"/>
<name>A0A7R7DV01_9ACTN</name>
<evidence type="ECO:0000313" key="1">
    <source>
        <dbReference type="EMBL" id="BCJ38156.1"/>
    </source>
</evidence>
<keyword evidence="2" id="KW-1185">Reference proteome</keyword>